<dbReference type="RefSeq" id="XP_020432545.1">
    <property type="nucleotide sequence ID" value="XM_020578097.1"/>
</dbReference>
<gene>
    <name evidence="2" type="ORF">PPL_07259</name>
</gene>
<reference evidence="2 3" key="1">
    <citation type="journal article" date="2011" name="Genome Res.">
        <title>Phylogeny-wide analysis of social amoeba genomes highlights ancient origins for complex intercellular communication.</title>
        <authorList>
            <person name="Heidel A.J."/>
            <person name="Lawal H.M."/>
            <person name="Felder M."/>
            <person name="Schilde C."/>
            <person name="Helps N.R."/>
            <person name="Tunggal B."/>
            <person name="Rivero F."/>
            <person name="John U."/>
            <person name="Schleicher M."/>
            <person name="Eichinger L."/>
            <person name="Platzer M."/>
            <person name="Noegel A.A."/>
            <person name="Schaap P."/>
            <person name="Gloeckner G."/>
        </authorList>
    </citation>
    <scope>NUCLEOTIDE SEQUENCE [LARGE SCALE GENOMIC DNA]</scope>
    <source>
        <strain evidence="3">ATCC 26659 / Pp 5 / PN500</strain>
    </source>
</reference>
<proteinExistence type="predicted"/>
<organism evidence="2 3">
    <name type="scientific">Heterostelium pallidum (strain ATCC 26659 / Pp 5 / PN500)</name>
    <name type="common">Cellular slime mold</name>
    <name type="synonym">Polysphondylium pallidum</name>
    <dbReference type="NCBI Taxonomy" id="670386"/>
    <lineage>
        <taxon>Eukaryota</taxon>
        <taxon>Amoebozoa</taxon>
        <taxon>Evosea</taxon>
        <taxon>Eumycetozoa</taxon>
        <taxon>Dictyostelia</taxon>
        <taxon>Acytosteliales</taxon>
        <taxon>Acytosteliaceae</taxon>
        <taxon>Heterostelium</taxon>
    </lineage>
</organism>
<evidence type="ECO:0000313" key="3">
    <source>
        <dbReference type="Proteomes" id="UP000001396"/>
    </source>
</evidence>
<keyword evidence="1" id="KW-0732">Signal</keyword>
<evidence type="ECO:0000256" key="1">
    <source>
        <dbReference type="SAM" id="SignalP"/>
    </source>
</evidence>
<dbReference type="AlphaFoldDB" id="D3BEU4"/>
<sequence>MLKYIVLAFIALFAFAHAAPAFSVGQYNWFSDSPCSVPVIVNLTYANGQYSSSRSSDNSPYLRNVTVNSDNTFTGLGTLYKPGTSIITGTTTVKGVINNPFNFMVVYNPSTNPYYAGSNNYYNLVSCSMATEDHDLHSGRFETI</sequence>
<dbReference type="GeneID" id="31362740"/>
<comment type="caution">
    <text evidence="2">The sequence shown here is derived from an EMBL/GenBank/DDBJ whole genome shotgun (WGS) entry which is preliminary data.</text>
</comment>
<protein>
    <submittedName>
        <fullName evidence="2">Uncharacterized protein</fullName>
    </submittedName>
</protein>
<evidence type="ECO:0000313" key="2">
    <source>
        <dbReference type="EMBL" id="EFA80425.1"/>
    </source>
</evidence>
<dbReference type="Proteomes" id="UP000001396">
    <property type="component" value="Unassembled WGS sequence"/>
</dbReference>
<accession>D3BEU4</accession>
<dbReference type="InParanoid" id="D3BEU4"/>
<keyword evidence="3" id="KW-1185">Reference proteome</keyword>
<dbReference type="EMBL" id="ADBJ01000031">
    <property type="protein sequence ID" value="EFA80425.1"/>
    <property type="molecule type" value="Genomic_DNA"/>
</dbReference>
<feature type="signal peptide" evidence="1">
    <location>
        <begin position="1"/>
        <end position="18"/>
    </location>
</feature>
<name>D3BEU4_HETP5</name>
<feature type="chain" id="PRO_5003042407" evidence="1">
    <location>
        <begin position="19"/>
        <end position="144"/>
    </location>
</feature>